<sequence>MMNGRIVERVYLAAGPTDLRKSIDELAVIVQELFQLEPFFNASFVFCNRKKDMLKILF</sequence>
<accession>A0A264W3S8</accession>
<dbReference type="PANTHER" id="PTHR36455">
    <property type="match status" value="1"/>
</dbReference>
<organism evidence="1 2">
    <name type="scientific">Tetzosporium hominis</name>
    <dbReference type="NCBI Taxonomy" id="2020506"/>
    <lineage>
        <taxon>Bacteria</taxon>
        <taxon>Bacillati</taxon>
        <taxon>Bacillota</taxon>
        <taxon>Bacilli</taxon>
        <taxon>Bacillales</taxon>
        <taxon>Caryophanaceae</taxon>
        <taxon>Tetzosporium</taxon>
    </lineage>
</organism>
<evidence type="ECO:0000313" key="1">
    <source>
        <dbReference type="EMBL" id="OZS78224.1"/>
    </source>
</evidence>
<protein>
    <recommendedName>
        <fullName evidence="3">Transposase</fullName>
    </recommendedName>
</protein>
<gene>
    <name evidence="1" type="ORF">CF394_07110</name>
</gene>
<keyword evidence="2" id="KW-1185">Reference proteome</keyword>
<reference evidence="1 2" key="1">
    <citation type="submission" date="2017-07" db="EMBL/GenBank/DDBJ databases">
        <title>Tetzosporium hominis gen.nov. sp.nov.</title>
        <authorList>
            <person name="Tetz G."/>
            <person name="Tetz V."/>
        </authorList>
    </citation>
    <scope>NUCLEOTIDE SEQUENCE [LARGE SCALE GENOMIC DNA]</scope>
    <source>
        <strain evidence="1 2">VT-49</strain>
    </source>
</reference>
<proteinExistence type="predicted"/>
<dbReference type="Proteomes" id="UP000217065">
    <property type="component" value="Unassembled WGS sequence"/>
</dbReference>
<dbReference type="AlphaFoldDB" id="A0A264W3S8"/>
<dbReference type="RefSeq" id="WP_094942591.1">
    <property type="nucleotide sequence ID" value="NZ_NOKQ01000199.1"/>
</dbReference>
<dbReference type="EMBL" id="NOKQ01000199">
    <property type="protein sequence ID" value="OZS78224.1"/>
    <property type="molecule type" value="Genomic_DNA"/>
</dbReference>
<dbReference type="PANTHER" id="PTHR36455:SF1">
    <property type="entry name" value="BLR8292 PROTEIN"/>
    <property type="match status" value="1"/>
</dbReference>
<dbReference type="Pfam" id="PF05717">
    <property type="entry name" value="TnpB_IS66"/>
    <property type="match status" value="1"/>
</dbReference>
<dbReference type="OrthoDB" id="4956084at2"/>
<comment type="caution">
    <text evidence="1">The sequence shown here is derived from an EMBL/GenBank/DDBJ whole genome shotgun (WGS) entry which is preliminary data.</text>
</comment>
<evidence type="ECO:0000313" key="2">
    <source>
        <dbReference type="Proteomes" id="UP000217065"/>
    </source>
</evidence>
<dbReference type="NCBIfam" id="NF033819">
    <property type="entry name" value="IS66_TnpB"/>
    <property type="match status" value="1"/>
</dbReference>
<name>A0A264W3S8_9BACL</name>
<dbReference type="InterPro" id="IPR008878">
    <property type="entry name" value="Transposase_IS66_Orf2"/>
</dbReference>
<evidence type="ECO:0008006" key="3">
    <source>
        <dbReference type="Google" id="ProtNLM"/>
    </source>
</evidence>